<accession>A0A1E3XC92</accession>
<dbReference type="Pfam" id="PF01850">
    <property type="entry name" value="PIN"/>
    <property type="match status" value="1"/>
</dbReference>
<name>A0A1E3XC92_9BACT</name>
<reference evidence="7 8" key="1">
    <citation type="submission" date="2016-07" db="EMBL/GenBank/DDBJ databases">
        <title>Draft genome of Scalindua rubra, obtained from a brine-seawater interface in the Red Sea, sheds light on salt adaptation in anammox bacteria.</title>
        <authorList>
            <person name="Speth D.R."/>
            <person name="Lagkouvardos I."/>
            <person name="Wang Y."/>
            <person name="Qian P.-Y."/>
            <person name="Dutilh B.E."/>
            <person name="Jetten M.S."/>
        </authorList>
    </citation>
    <scope>NUCLEOTIDE SEQUENCE [LARGE SCALE GENOMIC DNA]</scope>
    <source>
        <strain evidence="7">BSI-1</strain>
    </source>
</reference>
<dbReference type="InterPro" id="IPR051749">
    <property type="entry name" value="PINc/VapC_TA_RNase"/>
</dbReference>
<dbReference type="PANTHER" id="PTHR42740">
    <property type="entry name" value="RIBONUCLEASE VAPC3"/>
    <property type="match status" value="1"/>
</dbReference>
<evidence type="ECO:0000256" key="4">
    <source>
        <dbReference type="ARBA" id="ARBA00022801"/>
    </source>
</evidence>
<evidence type="ECO:0000313" key="8">
    <source>
        <dbReference type="Proteomes" id="UP000094056"/>
    </source>
</evidence>
<evidence type="ECO:0000313" key="7">
    <source>
        <dbReference type="EMBL" id="ODS33223.1"/>
    </source>
</evidence>
<proteinExistence type="predicted"/>
<evidence type="ECO:0000256" key="1">
    <source>
        <dbReference type="ARBA" id="ARBA00022649"/>
    </source>
</evidence>
<sequence length="134" mass="15145">MILVDSSIWVCYYRAEGEEKIKKTIKEAISNDLIAINGIIMVEILSGISRKEEYKKVESDFLGFHILPLDEKAFLDASELGSSLRREGIRVPSTDLIIAASAISYGHILYHMDSHFDLVSKHTKLEAKNYGKKK</sequence>
<dbReference type="GO" id="GO:0004540">
    <property type="term" value="F:RNA nuclease activity"/>
    <property type="evidence" value="ECO:0007669"/>
    <property type="project" value="TreeGrafter"/>
</dbReference>
<dbReference type="InterPro" id="IPR029060">
    <property type="entry name" value="PIN-like_dom_sf"/>
</dbReference>
<keyword evidence="5" id="KW-0460">Magnesium</keyword>
<protein>
    <submittedName>
        <fullName evidence="7">Nucleic acid-binding protein contains PIN domain protein</fullName>
    </submittedName>
</protein>
<evidence type="ECO:0000259" key="6">
    <source>
        <dbReference type="Pfam" id="PF01850"/>
    </source>
</evidence>
<dbReference type="Proteomes" id="UP000094056">
    <property type="component" value="Unassembled WGS sequence"/>
</dbReference>
<evidence type="ECO:0000256" key="3">
    <source>
        <dbReference type="ARBA" id="ARBA00022723"/>
    </source>
</evidence>
<feature type="domain" description="PIN" evidence="6">
    <location>
        <begin position="2"/>
        <end position="120"/>
    </location>
</feature>
<dbReference type="GO" id="GO:0046872">
    <property type="term" value="F:metal ion binding"/>
    <property type="evidence" value="ECO:0007669"/>
    <property type="project" value="UniProtKB-KW"/>
</dbReference>
<keyword evidence="3" id="KW-0479">Metal-binding</keyword>
<dbReference type="CDD" id="cd18758">
    <property type="entry name" value="PIN_MtVapC3-like"/>
    <property type="match status" value="1"/>
</dbReference>
<dbReference type="InterPro" id="IPR002716">
    <property type="entry name" value="PIN_dom"/>
</dbReference>
<organism evidence="7 8">
    <name type="scientific">Candidatus Scalindua rubra</name>
    <dbReference type="NCBI Taxonomy" id="1872076"/>
    <lineage>
        <taxon>Bacteria</taxon>
        <taxon>Pseudomonadati</taxon>
        <taxon>Planctomycetota</taxon>
        <taxon>Candidatus Brocadiia</taxon>
        <taxon>Candidatus Brocadiales</taxon>
        <taxon>Candidatus Scalinduaceae</taxon>
        <taxon>Candidatus Scalindua</taxon>
    </lineage>
</organism>
<dbReference type="PANTHER" id="PTHR42740:SF1">
    <property type="entry name" value="RIBONUCLEASE VAPC3"/>
    <property type="match status" value="1"/>
</dbReference>
<keyword evidence="1" id="KW-1277">Toxin-antitoxin system</keyword>
<keyword evidence="4" id="KW-0378">Hydrolase</keyword>
<dbReference type="EMBL" id="MAYW01000034">
    <property type="protein sequence ID" value="ODS33223.1"/>
    <property type="molecule type" value="Genomic_DNA"/>
</dbReference>
<dbReference type="AlphaFoldDB" id="A0A1E3XC92"/>
<evidence type="ECO:0000256" key="2">
    <source>
        <dbReference type="ARBA" id="ARBA00022722"/>
    </source>
</evidence>
<comment type="caution">
    <text evidence="7">The sequence shown here is derived from an EMBL/GenBank/DDBJ whole genome shotgun (WGS) entry which is preliminary data.</text>
</comment>
<dbReference type="GO" id="GO:0016787">
    <property type="term" value="F:hydrolase activity"/>
    <property type="evidence" value="ECO:0007669"/>
    <property type="project" value="UniProtKB-KW"/>
</dbReference>
<gene>
    <name evidence="7" type="ORF">SCARUB_01614</name>
</gene>
<dbReference type="Gene3D" id="3.40.50.1010">
    <property type="entry name" value="5'-nuclease"/>
    <property type="match status" value="1"/>
</dbReference>
<keyword evidence="2" id="KW-0540">Nuclease</keyword>
<evidence type="ECO:0000256" key="5">
    <source>
        <dbReference type="ARBA" id="ARBA00022842"/>
    </source>
</evidence>
<dbReference type="SUPFAM" id="SSF88723">
    <property type="entry name" value="PIN domain-like"/>
    <property type="match status" value="1"/>
</dbReference>